<dbReference type="Gene3D" id="1.10.1740.10">
    <property type="match status" value="1"/>
</dbReference>
<dbReference type="Gene3D" id="1.10.10.10">
    <property type="entry name" value="Winged helix-like DNA-binding domain superfamily/Winged helix DNA-binding domain"/>
    <property type="match status" value="1"/>
</dbReference>
<keyword evidence="4" id="KW-0238">DNA-binding</keyword>
<dbReference type="InterPro" id="IPR014284">
    <property type="entry name" value="RNA_pol_sigma-70_dom"/>
</dbReference>
<dbReference type="InterPro" id="IPR036388">
    <property type="entry name" value="WH-like_DNA-bd_sf"/>
</dbReference>
<dbReference type="Proteomes" id="UP001298753">
    <property type="component" value="Unassembled WGS sequence"/>
</dbReference>
<dbReference type="InterPro" id="IPR039425">
    <property type="entry name" value="RNA_pol_sigma-70-like"/>
</dbReference>
<evidence type="ECO:0000256" key="6">
    <source>
        <dbReference type="SAM" id="MobiDB-lite"/>
    </source>
</evidence>
<dbReference type="CDD" id="cd06171">
    <property type="entry name" value="Sigma70_r4"/>
    <property type="match status" value="1"/>
</dbReference>
<keyword evidence="5" id="KW-0804">Transcription</keyword>
<dbReference type="InterPro" id="IPR007627">
    <property type="entry name" value="RNA_pol_sigma70_r2"/>
</dbReference>
<name>A0AAW4VWK1_9FIRM</name>
<evidence type="ECO:0000259" key="8">
    <source>
        <dbReference type="Pfam" id="PF08281"/>
    </source>
</evidence>
<evidence type="ECO:0000256" key="5">
    <source>
        <dbReference type="ARBA" id="ARBA00023163"/>
    </source>
</evidence>
<dbReference type="GeneID" id="98659212"/>
<dbReference type="Pfam" id="PF08281">
    <property type="entry name" value="Sigma70_r4_2"/>
    <property type="match status" value="1"/>
</dbReference>
<evidence type="ECO:0000256" key="3">
    <source>
        <dbReference type="ARBA" id="ARBA00023082"/>
    </source>
</evidence>
<keyword evidence="10" id="KW-1185">Reference proteome</keyword>
<organism evidence="9 10">
    <name type="scientific">Agathobaculum butyriciproducens</name>
    <dbReference type="NCBI Taxonomy" id="1628085"/>
    <lineage>
        <taxon>Bacteria</taxon>
        <taxon>Bacillati</taxon>
        <taxon>Bacillota</taxon>
        <taxon>Clostridia</taxon>
        <taxon>Eubacteriales</taxon>
        <taxon>Butyricicoccaceae</taxon>
        <taxon>Agathobaculum</taxon>
    </lineage>
</organism>
<dbReference type="InterPro" id="IPR013324">
    <property type="entry name" value="RNA_pol_sigma_r3/r4-like"/>
</dbReference>
<dbReference type="SUPFAM" id="SSF88946">
    <property type="entry name" value="Sigma2 domain of RNA polymerase sigma factors"/>
    <property type="match status" value="1"/>
</dbReference>
<evidence type="ECO:0000259" key="7">
    <source>
        <dbReference type="Pfam" id="PF04542"/>
    </source>
</evidence>
<evidence type="ECO:0000313" key="9">
    <source>
        <dbReference type="EMBL" id="MCC2177326.1"/>
    </source>
</evidence>
<feature type="region of interest" description="Disordered" evidence="6">
    <location>
        <begin position="85"/>
        <end position="123"/>
    </location>
</feature>
<comment type="caution">
    <text evidence="9">The sequence shown here is derived from an EMBL/GenBank/DDBJ whole genome shotgun (WGS) entry which is preliminary data.</text>
</comment>
<dbReference type="GO" id="GO:0003677">
    <property type="term" value="F:DNA binding"/>
    <property type="evidence" value="ECO:0007669"/>
    <property type="project" value="UniProtKB-KW"/>
</dbReference>
<dbReference type="GO" id="GO:0006352">
    <property type="term" value="P:DNA-templated transcription initiation"/>
    <property type="evidence" value="ECO:0007669"/>
    <property type="project" value="InterPro"/>
</dbReference>
<dbReference type="GO" id="GO:0016987">
    <property type="term" value="F:sigma factor activity"/>
    <property type="evidence" value="ECO:0007669"/>
    <property type="project" value="UniProtKB-KW"/>
</dbReference>
<dbReference type="RefSeq" id="WP_227600920.1">
    <property type="nucleotide sequence ID" value="NZ_JAJEPX010000029.1"/>
</dbReference>
<proteinExistence type="inferred from homology"/>
<feature type="domain" description="RNA polymerase sigma-70 region 2" evidence="7">
    <location>
        <begin position="21"/>
        <end position="87"/>
    </location>
</feature>
<dbReference type="NCBIfam" id="TIGR02937">
    <property type="entry name" value="sigma70-ECF"/>
    <property type="match status" value="1"/>
</dbReference>
<dbReference type="InterPro" id="IPR013325">
    <property type="entry name" value="RNA_pol_sigma_r2"/>
</dbReference>
<dbReference type="AlphaFoldDB" id="A0AAW4VWK1"/>
<dbReference type="InterPro" id="IPR013249">
    <property type="entry name" value="RNA_pol_sigma70_r4_t2"/>
</dbReference>
<dbReference type="Pfam" id="PF04542">
    <property type="entry name" value="Sigma70_r2"/>
    <property type="match status" value="1"/>
</dbReference>
<accession>A0AAW4VWK1</accession>
<dbReference type="EMBL" id="JAJEPX010000029">
    <property type="protein sequence ID" value="MCC2177326.1"/>
    <property type="molecule type" value="Genomic_DNA"/>
</dbReference>
<keyword evidence="2" id="KW-0805">Transcription regulation</keyword>
<evidence type="ECO:0000256" key="2">
    <source>
        <dbReference type="ARBA" id="ARBA00023015"/>
    </source>
</evidence>
<gene>
    <name evidence="9" type="ORF">LKD22_09355</name>
</gene>
<evidence type="ECO:0000313" key="10">
    <source>
        <dbReference type="Proteomes" id="UP001298753"/>
    </source>
</evidence>
<keyword evidence="3" id="KW-0731">Sigma factor</keyword>
<reference evidence="9 10" key="1">
    <citation type="submission" date="2021-10" db="EMBL/GenBank/DDBJ databases">
        <title>Anaerobic single-cell dispensing facilitates the cultivation of human gut bacteria.</title>
        <authorList>
            <person name="Afrizal A."/>
        </authorList>
    </citation>
    <scope>NUCLEOTIDE SEQUENCE [LARGE SCALE GENOMIC DNA]</scope>
    <source>
        <strain evidence="9 10">CLA-AA-H270</strain>
    </source>
</reference>
<dbReference type="PANTHER" id="PTHR43133:SF8">
    <property type="entry name" value="RNA POLYMERASE SIGMA FACTOR HI_1459-RELATED"/>
    <property type="match status" value="1"/>
</dbReference>
<evidence type="ECO:0000256" key="4">
    <source>
        <dbReference type="ARBA" id="ARBA00023125"/>
    </source>
</evidence>
<feature type="domain" description="RNA polymerase sigma factor 70 region 4 type 2" evidence="8">
    <location>
        <begin position="126"/>
        <end position="178"/>
    </location>
</feature>
<dbReference type="SUPFAM" id="SSF88659">
    <property type="entry name" value="Sigma3 and sigma4 domains of RNA polymerase sigma factors"/>
    <property type="match status" value="1"/>
</dbReference>
<dbReference type="PANTHER" id="PTHR43133">
    <property type="entry name" value="RNA POLYMERASE ECF-TYPE SIGMA FACTO"/>
    <property type="match status" value="1"/>
</dbReference>
<sequence length="204" mass="23190">MDDKHIVAQARRGELSAFEELVTRYEKRVYAIALRSSGSPEDAADIAQEVFLRAWRSMKDFRGDSGFATWLFRITMNQCVDYARHKQSQPPTQPLVQGEDDEERELPLPDTAPSPEEHLENSELGRELAAALDEVSDEHRRIVLLRDVSGMSYTEIAEILEVSEGTVKSRLSRARIALRKILLKRGNLFHLPSSKDMEGGEEHE</sequence>
<comment type="similarity">
    <text evidence="1">Belongs to the sigma-70 factor family. ECF subfamily.</text>
</comment>
<evidence type="ECO:0000256" key="1">
    <source>
        <dbReference type="ARBA" id="ARBA00010641"/>
    </source>
</evidence>
<protein>
    <submittedName>
        <fullName evidence="9">Sigma-70 family RNA polymerase sigma factor</fullName>
    </submittedName>
</protein>